<dbReference type="SUPFAM" id="SSF49354">
    <property type="entry name" value="PapD-like"/>
    <property type="match status" value="1"/>
</dbReference>
<dbReference type="PANTHER" id="PTHR10809">
    <property type="entry name" value="VESICLE-ASSOCIATED MEMBRANE PROTEIN-ASSOCIATED PROTEIN"/>
    <property type="match status" value="1"/>
</dbReference>
<dbReference type="InterPro" id="IPR000535">
    <property type="entry name" value="MSP_dom"/>
</dbReference>
<dbReference type="InterPro" id="IPR016763">
    <property type="entry name" value="VAP"/>
</dbReference>
<evidence type="ECO:0000256" key="4">
    <source>
        <dbReference type="ARBA" id="ARBA00022989"/>
    </source>
</evidence>
<keyword evidence="5" id="KW-0472">Membrane</keyword>
<gene>
    <name evidence="8" type="ORF">NDES1114_LOCUS17734</name>
</gene>
<feature type="non-terminal residue" evidence="8">
    <location>
        <position position="197"/>
    </location>
</feature>
<dbReference type="InterPro" id="IPR013783">
    <property type="entry name" value="Ig-like_fold"/>
</dbReference>
<evidence type="ECO:0000259" key="7">
    <source>
        <dbReference type="PROSITE" id="PS50202"/>
    </source>
</evidence>
<sequence>MSTPQLVVNPTSLRMTPHVGVDGITLALANPSSDQSVLYKCKTTSPARYIVRNRQGVIAPNNKQTVLISLQRGVVITGEEQNDVFLVESRFLDAGEVEAPSRSSDVIAELMKAKGKAAIAKIQVPCELSLGATAAAGSPNQRRRGGDEVSNAPSTHTQPASVASTSAIRAASTAAAAPNGNAATDPSPAPRDPAAAT</sequence>
<dbReference type="EMBL" id="HBGF01026768">
    <property type="protein sequence ID" value="CAD9121739.1"/>
    <property type="molecule type" value="Transcribed_RNA"/>
</dbReference>
<dbReference type="Pfam" id="PF00635">
    <property type="entry name" value="Motile_Sperm"/>
    <property type="match status" value="1"/>
</dbReference>
<evidence type="ECO:0000256" key="6">
    <source>
        <dbReference type="SAM" id="MobiDB-lite"/>
    </source>
</evidence>
<evidence type="ECO:0000256" key="5">
    <source>
        <dbReference type="ARBA" id="ARBA00023136"/>
    </source>
</evidence>
<organism evidence="8">
    <name type="scientific">Neobodo designis</name>
    <name type="common">Flagellated protozoan</name>
    <name type="synonym">Bodo designis</name>
    <dbReference type="NCBI Taxonomy" id="312471"/>
    <lineage>
        <taxon>Eukaryota</taxon>
        <taxon>Discoba</taxon>
        <taxon>Euglenozoa</taxon>
        <taxon>Kinetoplastea</taxon>
        <taxon>Metakinetoplastina</taxon>
        <taxon>Neobodonida</taxon>
        <taxon>Neobodo</taxon>
    </lineage>
</organism>
<dbReference type="PANTHER" id="PTHR10809:SF6">
    <property type="entry name" value="AT11025P-RELATED"/>
    <property type="match status" value="1"/>
</dbReference>
<feature type="region of interest" description="Disordered" evidence="6">
    <location>
        <begin position="135"/>
        <end position="197"/>
    </location>
</feature>
<dbReference type="Gene3D" id="2.60.40.10">
    <property type="entry name" value="Immunoglobulins"/>
    <property type="match status" value="1"/>
</dbReference>
<evidence type="ECO:0000313" key="8">
    <source>
        <dbReference type="EMBL" id="CAD9121739.1"/>
    </source>
</evidence>
<dbReference type="GO" id="GO:0005789">
    <property type="term" value="C:endoplasmic reticulum membrane"/>
    <property type="evidence" value="ECO:0007669"/>
    <property type="project" value="InterPro"/>
</dbReference>
<evidence type="ECO:0000256" key="3">
    <source>
        <dbReference type="ARBA" id="ARBA00022692"/>
    </source>
</evidence>
<dbReference type="GO" id="GO:0005886">
    <property type="term" value="C:plasma membrane"/>
    <property type="evidence" value="ECO:0007669"/>
    <property type="project" value="TreeGrafter"/>
</dbReference>
<protein>
    <recommendedName>
        <fullName evidence="7">MSP domain-containing protein</fullName>
    </recommendedName>
</protein>
<evidence type="ECO:0000256" key="1">
    <source>
        <dbReference type="ARBA" id="ARBA00004211"/>
    </source>
</evidence>
<dbReference type="GO" id="GO:0061817">
    <property type="term" value="P:endoplasmic reticulum-plasma membrane tethering"/>
    <property type="evidence" value="ECO:0007669"/>
    <property type="project" value="TreeGrafter"/>
</dbReference>
<evidence type="ECO:0000256" key="2">
    <source>
        <dbReference type="ARBA" id="ARBA00008932"/>
    </source>
</evidence>
<comment type="subcellular location">
    <subcellularLocation>
        <location evidence="1">Membrane</location>
        <topology evidence="1">Single-pass type IV membrane protein</topology>
    </subcellularLocation>
</comment>
<proteinExistence type="inferred from homology"/>
<feature type="compositionally biased region" description="Low complexity" evidence="6">
    <location>
        <begin position="160"/>
        <end position="197"/>
    </location>
</feature>
<feature type="domain" description="MSP" evidence="7">
    <location>
        <begin position="5"/>
        <end position="129"/>
    </location>
</feature>
<keyword evidence="4" id="KW-1133">Transmembrane helix</keyword>
<accession>A0A7S1M4Q6</accession>
<dbReference type="GO" id="GO:0090158">
    <property type="term" value="P:endoplasmic reticulum membrane organization"/>
    <property type="evidence" value="ECO:0007669"/>
    <property type="project" value="TreeGrafter"/>
</dbReference>
<name>A0A7S1M4Q6_NEODS</name>
<keyword evidence="3" id="KW-0812">Transmembrane</keyword>
<comment type="similarity">
    <text evidence="2">Belongs to the VAMP-associated protein (VAP) (TC 9.B.17) family.</text>
</comment>
<dbReference type="PROSITE" id="PS50202">
    <property type="entry name" value="MSP"/>
    <property type="match status" value="1"/>
</dbReference>
<reference evidence="8" key="1">
    <citation type="submission" date="2021-01" db="EMBL/GenBank/DDBJ databases">
        <authorList>
            <person name="Corre E."/>
            <person name="Pelletier E."/>
            <person name="Niang G."/>
            <person name="Scheremetjew M."/>
            <person name="Finn R."/>
            <person name="Kale V."/>
            <person name="Holt S."/>
            <person name="Cochrane G."/>
            <person name="Meng A."/>
            <person name="Brown T."/>
            <person name="Cohen L."/>
        </authorList>
    </citation>
    <scope>NUCLEOTIDE SEQUENCE</scope>
    <source>
        <strain evidence="8">CCAP 1951/1</strain>
    </source>
</reference>
<dbReference type="InterPro" id="IPR008962">
    <property type="entry name" value="PapD-like_sf"/>
</dbReference>
<dbReference type="AlphaFoldDB" id="A0A7S1M4Q6"/>